<evidence type="ECO:0000313" key="4">
    <source>
        <dbReference type="EMBL" id="KWX81222.1"/>
    </source>
</evidence>
<dbReference type="InterPro" id="IPR015358">
    <property type="entry name" value="Tscrpt_reg_MerR_DNA-bd"/>
</dbReference>
<gene>
    <name evidence="4" type="ORF">AML91_00195</name>
</gene>
<keyword evidence="1" id="KW-0805">Transcription regulation</keyword>
<dbReference type="PROSITE" id="PS50937">
    <property type="entry name" value="HTH_MERR_2"/>
    <property type="match status" value="1"/>
</dbReference>
<keyword evidence="2" id="KW-0804">Transcription</keyword>
<dbReference type="RefSeq" id="WP_169800880.1">
    <property type="nucleotide sequence ID" value="NZ_LIPY01000045.1"/>
</dbReference>
<feature type="domain" description="HTH merR-type" evidence="3">
    <location>
        <begin position="1"/>
        <end position="26"/>
    </location>
</feature>
<accession>A0ABR5T270</accession>
<organism evidence="4 5">
    <name type="scientific">Paenibacillus jilunlii</name>
    <dbReference type="NCBI Taxonomy" id="682956"/>
    <lineage>
        <taxon>Bacteria</taxon>
        <taxon>Bacillati</taxon>
        <taxon>Bacillota</taxon>
        <taxon>Bacilli</taxon>
        <taxon>Bacillales</taxon>
        <taxon>Paenibacillaceae</taxon>
        <taxon>Paenibacillus</taxon>
    </lineage>
</organism>
<keyword evidence="5" id="KW-1185">Reference proteome</keyword>
<name>A0ABR5T270_9BACL</name>
<dbReference type="Pfam" id="PF09278">
    <property type="entry name" value="MerR-DNA-bind"/>
    <property type="match status" value="1"/>
</dbReference>
<dbReference type="InterPro" id="IPR009061">
    <property type="entry name" value="DNA-bd_dom_put_sf"/>
</dbReference>
<evidence type="ECO:0000313" key="5">
    <source>
        <dbReference type="Proteomes" id="UP000070252"/>
    </source>
</evidence>
<dbReference type="Proteomes" id="UP000070252">
    <property type="component" value="Unassembled WGS sequence"/>
</dbReference>
<comment type="caution">
    <text evidence="4">The sequence shown here is derived from an EMBL/GenBank/DDBJ whole genome shotgun (WGS) entry which is preliminary data.</text>
</comment>
<dbReference type="SUPFAM" id="SSF46955">
    <property type="entry name" value="Putative DNA-binding domain"/>
    <property type="match status" value="1"/>
</dbReference>
<dbReference type="InterPro" id="IPR000551">
    <property type="entry name" value="MerR-type_HTH_dom"/>
</dbReference>
<evidence type="ECO:0000256" key="2">
    <source>
        <dbReference type="ARBA" id="ARBA00023163"/>
    </source>
</evidence>
<protein>
    <recommendedName>
        <fullName evidence="3">HTH merR-type domain-containing protein</fullName>
    </recommendedName>
</protein>
<dbReference type="EMBL" id="LIPY01000045">
    <property type="protein sequence ID" value="KWX81222.1"/>
    <property type="molecule type" value="Genomic_DNA"/>
</dbReference>
<proteinExistence type="predicted"/>
<evidence type="ECO:0000256" key="1">
    <source>
        <dbReference type="ARBA" id="ARBA00023015"/>
    </source>
</evidence>
<reference evidence="4 5" key="1">
    <citation type="submission" date="2015-08" db="EMBL/GenBank/DDBJ databases">
        <title>Genome of Paenibacillus jilunlii.</title>
        <authorList>
            <person name="Sant'Anna F.H."/>
            <person name="Ambrosini A."/>
            <person name="Souza R."/>
            <person name="Bach E."/>
            <person name="Fernandes G."/>
            <person name="Balsanelli E."/>
            <person name="Baura V.A."/>
            <person name="Pedrosa F.O."/>
            <person name="Souza E.M."/>
            <person name="Passaglia L."/>
        </authorList>
    </citation>
    <scope>NUCLEOTIDE SEQUENCE [LARGE SCALE GENOMIC DNA]</scope>
    <source>
        <strain evidence="4 5">DSM 23019</strain>
    </source>
</reference>
<sequence length="95" mass="10821">IARIRFIKNAKSVGFTLEEVYELLSLQVHGNTTSQDIRQRTIKKLQVVQEKIAALQKIENALRQLVTSCDGKMPLHECPILEALYAETEDTHCLK</sequence>
<evidence type="ECO:0000259" key="3">
    <source>
        <dbReference type="PROSITE" id="PS50937"/>
    </source>
</evidence>
<feature type="non-terminal residue" evidence="4">
    <location>
        <position position="1"/>
    </location>
</feature>
<dbReference type="Gene3D" id="1.10.1660.10">
    <property type="match status" value="1"/>
</dbReference>